<dbReference type="PROSITE" id="PS51505">
    <property type="entry name" value="SCA7"/>
    <property type="match status" value="1"/>
</dbReference>
<feature type="compositionally biased region" description="Polar residues" evidence="1">
    <location>
        <begin position="1490"/>
        <end position="1513"/>
    </location>
</feature>
<protein>
    <submittedName>
        <fullName evidence="3">SCA7, zinc-binding domain</fullName>
    </submittedName>
</protein>
<reference evidence="3" key="1">
    <citation type="submission" date="2016-01" db="EMBL/GenBank/DDBJ databases">
        <title>Reference transcriptome for the parasite Schistocephalus solidus: insights into the molecular evolution of parasitism.</title>
        <authorList>
            <person name="Hebert F.O."/>
            <person name="Grambauer S."/>
            <person name="Barber I."/>
            <person name="Landry C.R."/>
            <person name="Aubin-Horth N."/>
        </authorList>
    </citation>
    <scope>NUCLEOTIDE SEQUENCE</scope>
</reference>
<feature type="region of interest" description="Disordered" evidence="1">
    <location>
        <begin position="1714"/>
        <end position="1741"/>
    </location>
</feature>
<dbReference type="EMBL" id="GEEE01012550">
    <property type="protein sequence ID" value="JAP50675.1"/>
    <property type="molecule type" value="Transcribed_RNA"/>
</dbReference>
<feature type="compositionally biased region" description="Low complexity" evidence="1">
    <location>
        <begin position="1055"/>
        <end position="1074"/>
    </location>
</feature>
<feature type="compositionally biased region" description="Basic and acidic residues" evidence="1">
    <location>
        <begin position="341"/>
        <end position="352"/>
    </location>
</feature>
<feature type="region of interest" description="Disordered" evidence="1">
    <location>
        <begin position="1300"/>
        <end position="1320"/>
    </location>
</feature>
<dbReference type="InterPro" id="IPR013243">
    <property type="entry name" value="SCA7_dom"/>
</dbReference>
<evidence type="ECO:0000313" key="3">
    <source>
        <dbReference type="EMBL" id="JAP50675.1"/>
    </source>
</evidence>
<sequence>MNKLTNPWELLYCTFETSEAAATCEVQSLDYISGADGIWKQKKLPSFFHAQSNLVFCTLCQTVILHKGISEHRRRQHINLEVTQEESSVTGTTDCKHSRAHTLNPLSSSRCSLGGVSISLNPERKHPFEKSSKSKFLSTGPAPQDAFVISKYPTHNFQTPETKRCDDANPDLEAMLHECFSSLSKNLGMETTHLSSHEIVEPVDRQNACTTPEVVHQPTSNCSNSFYTNLCEDSSLMATNECNSKDHSFFDFYDFFPENPEFINKCDLEFVDGMSELKTNMTPVQEYQHFDIEATRQQDFSPLANEVRLSPCANHMNDTSPVNNNCYSKSTIEYEHTFRDQEPFSGHGKSEASDGQSHMLETPSPDFFTLLSASSSSTYSVDSNVFSGTETSSAEIKFDSSCSFQNPKSFNNEDARSPLSNMPVLVRFSNSNSGRLPGENDVEVEQAVASIMEDAVELAGADGGSVVPGDHRNNAAGKTARTRVISASQNKNTNSKCLENHRETSTMCFTPPTDEFTSDELLRHPKSSSVPSFPIMDCAFPKTCSSDSTLPLLSPVNSTSGVDSAASSSFLDTSPLKLADPVGSLGIWNSNLSDLNTAGSQNTVVGGDATDLDSDIWDSLELQNYACADADDSPDGISGLKSSDLLTGLDTFLSADSEPAMPQCDFQSSMMPLPEGQRESNQNDETLMQSATVAWDVSVTLPSAQPVKAIAPNDSKLAKAEITSGKSRRSNEGFNGSLPLHLWPFDPRLHCGVQRDGTVCRRSLLCKLHSMGLKRQVKRPQDISLLVKQLREAKRSKKTSVSKCDGGDTLMERRTTSSAFILPNISSGILAADCSRSNIEQFTLSDGTLSGARCLPGQPVTSNTNCITNLKSATLELTAQPAPAVLRCATYGNQVQVPAGLLSNGTQLRLVDASSQLVEKAVHPQTGNYPTSAAGLTVVSDSLQANSIDCKRTFLANNLSAPYLQFTTGQPSIENGIPVSSFLQNRQLCAVIGVAQRRDGQLELQQHASQPGGFVTVNGMPLSLKMYNQTATSTPAGLSATRQSHQLLDTGTDFLQQQQQQQQQPSQPPLQQQQARLPSGQLTSNNTATIIVGDRGLHQTVGTAGGAVPIGNIVQYSDDKVDSINLLSPTGATNCISLPPRSARLVQFILPQSATALSFRTHPKYTSASTSVIQLTTTPSAGMEGGTTIPLPQSKPIREDMVVQQVSQAQQQQPQTVEIFQQLGCSHSAAAAAAQPKLQEVNGGLRTASENPLATGTFTVGLQAPSQLQHQQHLRLNGQGEVMEMQTVDENQISIMNAVGESSTQRQQQQQQSQLPRSQQISFARNDVPDASSLLTLDEWEQLHKAGSIVLSASCALAYDSEKNDLTSEPEDLPDSSSVGLTMSLRSSPPALDQQEPLVDGLCGTDLASGVSNVDNIDQLAPSSSSTSADTTSATNMSVAEAQLNFTSNGDNSAARSESQRTPTSVGWLDFVNSTDLGPQFAGGEFHSDSPPQTSSEETADMTGSASKSVSVIPQTVKMPSTSASSHSKLRVLLFDMEEEGFEVGPEEQDGKAPEEACCEQNTASFNMPNCQKNNAELGLFAGKENGNRMTGVQNTADPAAVSELSHRPNESLSIASQVGKILRKRTPEDFSTLQPCSVLYSSSAGNSSIPTAIVAPTAFSLTTPTTNQSPGVGEETARSTVVVSAALTASGKLAATDKVPRLVNGLVSKLKSPLLQPTAKRRRQSPASKTNDPPLSRGDLTIRVGQESLRLSSPPAPKQKRTDDVATGIASIEVLGKSPLSNCTNGSTTVVSGKLRSSTETTPTSTTLDLHSGKVCTISNNQPASQSGILQLQQTSISLPQVPTAGGSSVILYPGCVSVNNFTTQTTSVNCQSGIPLASPHIYSPIGNAANVGPSPWNCVLKSADGDSAATSSSRVPLTLVRLPNGQLAAIPSVASSPKAQHQVAFVPQSPVSGTSSMQSQGTQGATLVLRYQQPQPKPDYALGSSHVRLPSAEQNAIAQIVAQLSASGGNQATVRSALLPLGSNVAIVNGHYQLQQQQQQQQHMLFQTQQQQPQQVVMVSGKGINNCYTGYELGNGITAIRTTSATSTTAVPTDGEVGSGASATGPGATNVVNFPTDLGQPVTSTVTALQREQEFGAHVQTATATSGYPTATANLMSPTGRQQSSPMTIMLRSVQSHNAVQFLIPQPDGTMLLQPTTSLQNTACYSRLTTHNGGLDCISLLPHQSCHVSGAGGNVGTSVQAGAVATQTTLFGQKACLAGSGSYMISPMATAVENDGGVAEPSSRTKYTFAMDDGVAAGTIFQGSTALTPAGGANTTGAAGNAHGQVCLAQPGSGMVTLSTAPPTSTAQFVNAGDCDPRGGLPIEEGIQANTAARGGGFIELVTTGPLDVEGGARSLVSAGELYWPHGSLPGWLSGSNKIINTDSLATTGTPANTSQHILSTIQQPCLDVSSLIKVPVSQNRAVVAGNGCGSVNTISNAGDGARSASAGSNQQPSQFLFLAPNGASVISGSAASFGNVATLVPQTTDHNRSVWTAAQNC</sequence>
<evidence type="ECO:0000259" key="2">
    <source>
        <dbReference type="PROSITE" id="PS51505"/>
    </source>
</evidence>
<feature type="domain" description="SCA7" evidence="2">
    <location>
        <begin position="738"/>
        <end position="803"/>
    </location>
</feature>
<organism evidence="3">
    <name type="scientific">Schistocephalus solidus</name>
    <name type="common">Tapeworm</name>
    <dbReference type="NCBI Taxonomy" id="70667"/>
    <lineage>
        <taxon>Eukaryota</taxon>
        <taxon>Metazoa</taxon>
        <taxon>Spiralia</taxon>
        <taxon>Lophotrochozoa</taxon>
        <taxon>Platyhelminthes</taxon>
        <taxon>Cestoda</taxon>
        <taxon>Eucestoda</taxon>
        <taxon>Diphyllobothriidea</taxon>
        <taxon>Diphyllobothriidae</taxon>
        <taxon>Schistocephalus</taxon>
    </lineage>
</organism>
<accession>A0A0X3PFG1</accession>
<feature type="region of interest" description="Disordered" evidence="1">
    <location>
        <begin position="341"/>
        <end position="364"/>
    </location>
</feature>
<feature type="compositionally biased region" description="Low complexity" evidence="1">
    <location>
        <begin position="1302"/>
        <end position="1320"/>
    </location>
</feature>
<dbReference type="Pfam" id="PF08313">
    <property type="entry name" value="SCA7"/>
    <property type="match status" value="1"/>
</dbReference>
<feature type="region of interest" description="Disordered" evidence="1">
    <location>
        <begin position="1364"/>
        <end position="1398"/>
    </location>
</feature>
<name>A0A0X3PFG1_SCHSO</name>
<feature type="region of interest" description="Disordered" evidence="1">
    <location>
        <begin position="1479"/>
        <end position="1513"/>
    </location>
</feature>
<feature type="compositionally biased region" description="Polar residues" evidence="1">
    <location>
        <begin position="1375"/>
        <end position="1387"/>
    </location>
</feature>
<proteinExistence type="predicted"/>
<gene>
    <name evidence="3" type="ORF">TR97792</name>
</gene>
<feature type="region of interest" description="Disordered" evidence="1">
    <location>
        <begin position="1055"/>
        <end position="1082"/>
    </location>
</feature>
<evidence type="ECO:0000256" key="1">
    <source>
        <dbReference type="SAM" id="MobiDB-lite"/>
    </source>
</evidence>